<evidence type="ECO:0000313" key="2">
    <source>
        <dbReference type="EMBL" id="PTX52082.1"/>
    </source>
</evidence>
<protein>
    <submittedName>
        <fullName evidence="2">Uncharacterized protein</fullName>
    </submittedName>
</protein>
<sequence length="227" mass="24570">MKIYPRIDVALMALLGLVMIATVSIALADPQTFSSSFAAEDGPIEYGTAVFLFLGACVLVSRAVGGAGSRGLVFAALTGIYALLFFLAAGEEVSWGQRIFGLETPEALAQRNDQQELTFHNLVVGGVKLDEVIFGNLLSVVLLSYLIGLTLLWPRFAWVRRFSEALAIPVPRRHHMLATLGVSVIIVLLPVSRKWEVYEFAFATIALGIFLFPRNAAATDLELPSSG</sequence>
<keyword evidence="3" id="KW-1185">Reference proteome</keyword>
<feature type="transmembrane region" description="Helical" evidence="1">
    <location>
        <begin position="197"/>
        <end position="213"/>
    </location>
</feature>
<dbReference type="AlphaFoldDB" id="A0A2T6B7T3"/>
<dbReference type="RefSeq" id="WP_107974554.1">
    <property type="nucleotide sequence ID" value="NZ_BMEZ01000002.1"/>
</dbReference>
<feature type="transmembrane region" description="Helical" evidence="1">
    <location>
        <begin position="132"/>
        <end position="153"/>
    </location>
</feature>
<organism evidence="2 3">
    <name type="scientific">Allosediminivita pacifica</name>
    <dbReference type="NCBI Taxonomy" id="1267769"/>
    <lineage>
        <taxon>Bacteria</taxon>
        <taxon>Pseudomonadati</taxon>
        <taxon>Pseudomonadota</taxon>
        <taxon>Alphaproteobacteria</taxon>
        <taxon>Rhodobacterales</taxon>
        <taxon>Paracoccaceae</taxon>
        <taxon>Allosediminivita</taxon>
    </lineage>
</organism>
<evidence type="ECO:0000256" key="1">
    <source>
        <dbReference type="SAM" id="Phobius"/>
    </source>
</evidence>
<dbReference type="EMBL" id="QBKN01000002">
    <property type="protein sequence ID" value="PTX52082.1"/>
    <property type="molecule type" value="Genomic_DNA"/>
</dbReference>
<accession>A0A2T6B7T3</accession>
<dbReference type="Proteomes" id="UP000244069">
    <property type="component" value="Unassembled WGS sequence"/>
</dbReference>
<keyword evidence="1" id="KW-0472">Membrane</keyword>
<feature type="transmembrane region" description="Helical" evidence="1">
    <location>
        <begin position="44"/>
        <end position="64"/>
    </location>
</feature>
<name>A0A2T6B7T3_9RHOB</name>
<gene>
    <name evidence="2" type="ORF">C8N44_102127</name>
</gene>
<proteinExistence type="predicted"/>
<reference evidence="2 3" key="1">
    <citation type="submission" date="2018-04" db="EMBL/GenBank/DDBJ databases">
        <title>Genomic Encyclopedia of Archaeal and Bacterial Type Strains, Phase II (KMG-II): from individual species to whole genera.</title>
        <authorList>
            <person name="Goeker M."/>
        </authorList>
    </citation>
    <scope>NUCLEOTIDE SEQUENCE [LARGE SCALE GENOMIC DNA]</scope>
    <source>
        <strain evidence="2 3">DSM 29329</strain>
    </source>
</reference>
<dbReference type="OrthoDB" id="7067875at2"/>
<keyword evidence="1" id="KW-0812">Transmembrane</keyword>
<feature type="transmembrane region" description="Helical" evidence="1">
    <location>
        <begin position="71"/>
        <end position="90"/>
    </location>
</feature>
<evidence type="ECO:0000313" key="3">
    <source>
        <dbReference type="Proteomes" id="UP000244069"/>
    </source>
</evidence>
<feature type="transmembrane region" description="Helical" evidence="1">
    <location>
        <begin position="174"/>
        <end position="191"/>
    </location>
</feature>
<keyword evidence="1" id="KW-1133">Transmembrane helix</keyword>
<comment type="caution">
    <text evidence="2">The sequence shown here is derived from an EMBL/GenBank/DDBJ whole genome shotgun (WGS) entry which is preliminary data.</text>
</comment>